<keyword evidence="2" id="KW-0548">Nucleotidyltransferase</keyword>
<dbReference type="PANTHER" id="PTHR45138:SF9">
    <property type="entry name" value="DIGUANYLATE CYCLASE DGCM-RELATED"/>
    <property type="match status" value="1"/>
</dbReference>
<dbReference type="Pfam" id="PF00990">
    <property type="entry name" value="GGDEF"/>
    <property type="match status" value="1"/>
</dbReference>
<organism evidence="2 3">
    <name type="scientific">Acidithrix ferrooxidans</name>
    <dbReference type="NCBI Taxonomy" id="1280514"/>
    <lineage>
        <taxon>Bacteria</taxon>
        <taxon>Bacillati</taxon>
        <taxon>Actinomycetota</taxon>
        <taxon>Acidimicrobiia</taxon>
        <taxon>Acidimicrobiales</taxon>
        <taxon>Acidimicrobiaceae</taxon>
        <taxon>Acidithrix</taxon>
    </lineage>
</organism>
<dbReference type="Proteomes" id="UP000032360">
    <property type="component" value="Unassembled WGS sequence"/>
</dbReference>
<reference evidence="2 3" key="1">
    <citation type="submission" date="2015-01" db="EMBL/GenBank/DDBJ databases">
        <title>Draft genome of the acidophilic iron oxidizer Acidithrix ferrooxidans strain Py-F3.</title>
        <authorList>
            <person name="Poehlein A."/>
            <person name="Eisen S."/>
            <person name="Schloemann M."/>
            <person name="Johnson B.D."/>
            <person name="Daniel R."/>
            <person name="Muehling M."/>
        </authorList>
    </citation>
    <scope>NUCLEOTIDE SEQUENCE [LARGE SCALE GENOMIC DNA]</scope>
    <source>
        <strain evidence="2 3">Py-F3</strain>
    </source>
</reference>
<dbReference type="OrthoDB" id="23692at2"/>
<dbReference type="CDD" id="cd01949">
    <property type="entry name" value="GGDEF"/>
    <property type="match status" value="1"/>
</dbReference>
<evidence type="ECO:0000259" key="1">
    <source>
        <dbReference type="PROSITE" id="PS50887"/>
    </source>
</evidence>
<dbReference type="EMBL" id="JXYS01000031">
    <property type="protein sequence ID" value="KJF17741.1"/>
    <property type="molecule type" value="Genomic_DNA"/>
</dbReference>
<dbReference type="InterPro" id="IPR029787">
    <property type="entry name" value="Nucleotide_cyclase"/>
</dbReference>
<name>A0A0D8HKX7_9ACTN</name>
<evidence type="ECO:0000313" key="3">
    <source>
        <dbReference type="Proteomes" id="UP000032360"/>
    </source>
</evidence>
<protein>
    <submittedName>
        <fullName evidence="2">Putative diguanylate cyclase YcdT</fullName>
        <ecNumber evidence="2">2.7.7.65</ecNumber>
    </submittedName>
</protein>
<dbReference type="PANTHER" id="PTHR45138">
    <property type="entry name" value="REGULATORY COMPONENTS OF SENSORY TRANSDUCTION SYSTEM"/>
    <property type="match status" value="1"/>
</dbReference>
<keyword evidence="2" id="KW-0808">Transferase</keyword>
<dbReference type="STRING" id="1280514.AXFE_14490"/>
<dbReference type="SUPFAM" id="SSF55073">
    <property type="entry name" value="Nucleotide cyclase"/>
    <property type="match status" value="1"/>
</dbReference>
<dbReference type="PROSITE" id="PS50887">
    <property type="entry name" value="GGDEF"/>
    <property type="match status" value="1"/>
</dbReference>
<feature type="domain" description="GGDEF" evidence="1">
    <location>
        <begin position="216"/>
        <end position="338"/>
    </location>
</feature>
<gene>
    <name evidence="2" type="primary">ycdT</name>
    <name evidence="2" type="ORF">AXFE_14490</name>
</gene>
<proteinExistence type="predicted"/>
<comment type="caution">
    <text evidence="2">The sequence shown here is derived from an EMBL/GenBank/DDBJ whole genome shotgun (WGS) entry which is preliminary data.</text>
</comment>
<keyword evidence="3" id="KW-1185">Reference proteome</keyword>
<sequence length="340" mass="37541">MNLAQPTRVAHPISKAFEAIASSVQLILDHFGLDGGFLLARQSFSRSQVSGVILRKFGRSFGVLNGDEVRIAPRYSQFQDNPTKVINPSSILASLLVLDKSEQPLWLEVNDAFHVGPIRLMAALSIMPELHDLNEHQLIIYDTQQSIISSEEISLALLGIGPLVAQIIADGYIAARREIQTSIVLSEAERDPLTDVLNRFGWERAIDHLRSEKPGSIYSVVTFDLDNLKIINDTSGHSSGDRYIAKFAQVLKNAVRDNDMVARVGGDEFAILAPKMNASSARDFSLRIEQQLIAAGVSASIGHASGMTPFSIERLLEESDRMMYQSKRYKKTIAMTGTLF</sequence>
<dbReference type="RefSeq" id="WP_052605185.1">
    <property type="nucleotide sequence ID" value="NZ_JXYS01000031.1"/>
</dbReference>
<dbReference type="Gene3D" id="3.30.70.270">
    <property type="match status" value="1"/>
</dbReference>
<evidence type="ECO:0000313" key="2">
    <source>
        <dbReference type="EMBL" id="KJF17741.1"/>
    </source>
</evidence>
<dbReference type="NCBIfam" id="TIGR00254">
    <property type="entry name" value="GGDEF"/>
    <property type="match status" value="1"/>
</dbReference>
<dbReference type="InterPro" id="IPR050469">
    <property type="entry name" value="Diguanylate_Cyclase"/>
</dbReference>
<dbReference type="SMART" id="SM00267">
    <property type="entry name" value="GGDEF"/>
    <property type="match status" value="1"/>
</dbReference>
<dbReference type="GO" id="GO:0052621">
    <property type="term" value="F:diguanylate cyclase activity"/>
    <property type="evidence" value="ECO:0007669"/>
    <property type="project" value="UniProtKB-EC"/>
</dbReference>
<dbReference type="EC" id="2.7.7.65" evidence="2"/>
<dbReference type="InterPro" id="IPR000160">
    <property type="entry name" value="GGDEF_dom"/>
</dbReference>
<dbReference type="InterPro" id="IPR043128">
    <property type="entry name" value="Rev_trsase/Diguanyl_cyclase"/>
</dbReference>
<accession>A0A0D8HKX7</accession>
<dbReference type="AlphaFoldDB" id="A0A0D8HKX7"/>